<dbReference type="SUPFAM" id="SSF53335">
    <property type="entry name" value="S-adenosyl-L-methionine-dependent methyltransferases"/>
    <property type="match status" value="1"/>
</dbReference>
<evidence type="ECO:0000259" key="7">
    <source>
        <dbReference type="Pfam" id="PF05175"/>
    </source>
</evidence>
<dbReference type="InterPro" id="IPR002052">
    <property type="entry name" value="DNA_methylase_N6_adenine_CS"/>
</dbReference>
<dbReference type="Pfam" id="PF05175">
    <property type="entry name" value="MTS"/>
    <property type="match status" value="1"/>
</dbReference>
<keyword evidence="3 6" id="KW-0808">Transferase</keyword>
<dbReference type="OrthoDB" id="5383291at2"/>
<evidence type="ECO:0000313" key="8">
    <source>
        <dbReference type="EMBL" id="TDT46761.1"/>
    </source>
</evidence>
<dbReference type="PANTHER" id="PTHR47739">
    <property type="entry name" value="TRNA1(VAL) (ADENINE(37)-N6)-METHYLTRANSFERASE"/>
    <property type="match status" value="1"/>
</dbReference>
<keyword evidence="9" id="KW-1185">Reference proteome</keyword>
<comment type="catalytic activity">
    <reaction evidence="6">
        <text>adenosine(37) in tRNA1(Val) + S-adenosyl-L-methionine = N(6)-methyladenosine(37) in tRNA1(Val) + S-adenosyl-L-homocysteine + H(+)</text>
        <dbReference type="Rhea" id="RHEA:43160"/>
        <dbReference type="Rhea" id="RHEA-COMP:10369"/>
        <dbReference type="Rhea" id="RHEA-COMP:10370"/>
        <dbReference type="ChEBI" id="CHEBI:15378"/>
        <dbReference type="ChEBI" id="CHEBI:57856"/>
        <dbReference type="ChEBI" id="CHEBI:59789"/>
        <dbReference type="ChEBI" id="CHEBI:74411"/>
        <dbReference type="ChEBI" id="CHEBI:74449"/>
        <dbReference type="EC" id="2.1.1.223"/>
    </reaction>
</comment>
<protein>
    <recommendedName>
        <fullName evidence="6">tRNA1(Val) (adenine(37)-N6)-methyltransferase</fullName>
        <ecNumber evidence="6">2.1.1.223</ecNumber>
    </recommendedName>
    <alternativeName>
        <fullName evidence="6">tRNA m6A37 methyltransferase</fullName>
    </alternativeName>
</protein>
<gene>
    <name evidence="8" type="ORF">CLV90_0820</name>
</gene>
<dbReference type="InterPro" id="IPR020596">
    <property type="entry name" value="rRNA_Ade_Mease_Trfase_CS"/>
</dbReference>
<dbReference type="InterPro" id="IPR007848">
    <property type="entry name" value="Small_mtfrase_dom"/>
</dbReference>
<dbReference type="HAMAP" id="MF_01872">
    <property type="entry name" value="tRNA_methyltr_YfiC"/>
    <property type="match status" value="1"/>
</dbReference>
<dbReference type="InterPro" id="IPR022882">
    <property type="entry name" value="tRNA_adenine-N6_MeTrfase"/>
</dbReference>
<dbReference type="Proteomes" id="UP000294749">
    <property type="component" value="Unassembled WGS sequence"/>
</dbReference>
<dbReference type="GO" id="GO:0005737">
    <property type="term" value="C:cytoplasm"/>
    <property type="evidence" value="ECO:0007669"/>
    <property type="project" value="UniProtKB-SubCell"/>
</dbReference>
<keyword evidence="2 6" id="KW-0489">Methyltransferase</keyword>
<keyword evidence="1 6" id="KW-0963">Cytoplasm</keyword>
<dbReference type="InterPro" id="IPR050210">
    <property type="entry name" value="tRNA_Adenine-N(6)_MTase"/>
</dbReference>
<name>A0A4R7K789_9FLAO</name>
<proteinExistence type="inferred from homology"/>
<dbReference type="GO" id="GO:0008033">
    <property type="term" value="P:tRNA processing"/>
    <property type="evidence" value="ECO:0007669"/>
    <property type="project" value="UniProtKB-UniRule"/>
</dbReference>
<keyword evidence="5 6" id="KW-0819">tRNA processing</keyword>
<dbReference type="GO" id="GO:0016430">
    <property type="term" value="F:tRNA (adenine-N6)-methyltransferase activity"/>
    <property type="evidence" value="ECO:0007669"/>
    <property type="project" value="UniProtKB-UniRule"/>
</dbReference>
<sequence length="237" mass="26804">MSEPFKFKQFSVNQDRCAMKIGTDGVLLGAWANVENKPESILDIGAGTGVVSLMLAQRCFAEVMDAIEIDADTYEQCVENFELSPWGDRLYCYHAGLDEFVDEIEDQYELIVCNPPFYAETVTSGNLQRDQARQNEFLPFNELLDGVSKLLTENGQFATIIPFKEKEAFVHMAADLGLFPKECLHVKGNPSAEIKRVLLAFARVEQECNTTELVIETDRHVYTADYVDLTKAFYLKM</sequence>
<dbReference type="PANTHER" id="PTHR47739:SF1">
    <property type="entry name" value="TRNA1(VAL) (ADENINE(37)-N6)-METHYLTRANSFERASE"/>
    <property type="match status" value="1"/>
</dbReference>
<dbReference type="AlphaFoldDB" id="A0A4R7K789"/>
<comment type="function">
    <text evidence="6">Specifically methylates the adenine in position 37 of tRNA(1)(Val) (anticodon cmo5UAC).</text>
</comment>
<evidence type="ECO:0000256" key="3">
    <source>
        <dbReference type="ARBA" id="ARBA00022679"/>
    </source>
</evidence>
<dbReference type="InterPro" id="IPR029063">
    <property type="entry name" value="SAM-dependent_MTases_sf"/>
</dbReference>
<dbReference type="EC" id="2.1.1.223" evidence="6"/>
<evidence type="ECO:0000313" key="9">
    <source>
        <dbReference type="Proteomes" id="UP000294749"/>
    </source>
</evidence>
<dbReference type="GO" id="GO:0000179">
    <property type="term" value="F:rRNA (adenine-N6,N6-)-dimethyltransferase activity"/>
    <property type="evidence" value="ECO:0007669"/>
    <property type="project" value="InterPro"/>
</dbReference>
<dbReference type="PROSITE" id="PS00092">
    <property type="entry name" value="N6_MTASE"/>
    <property type="match status" value="1"/>
</dbReference>
<evidence type="ECO:0000256" key="1">
    <source>
        <dbReference type="ARBA" id="ARBA00022490"/>
    </source>
</evidence>
<dbReference type="PROSITE" id="PS01131">
    <property type="entry name" value="RRNA_A_DIMETH"/>
    <property type="match status" value="1"/>
</dbReference>
<evidence type="ECO:0000256" key="4">
    <source>
        <dbReference type="ARBA" id="ARBA00022691"/>
    </source>
</evidence>
<feature type="domain" description="Methyltransferase small" evidence="7">
    <location>
        <begin position="37"/>
        <end position="127"/>
    </location>
</feature>
<reference evidence="8 9" key="1">
    <citation type="submission" date="2019-03" db="EMBL/GenBank/DDBJ databases">
        <title>Genomic Encyclopedia of Archaeal and Bacterial Type Strains, Phase II (KMG-II): from individual species to whole genera.</title>
        <authorList>
            <person name="Goeker M."/>
        </authorList>
    </citation>
    <scope>NUCLEOTIDE SEQUENCE [LARGE SCALE GENOMIC DNA]</scope>
    <source>
        <strain evidence="8 9">DSM 25233</strain>
    </source>
</reference>
<evidence type="ECO:0000256" key="6">
    <source>
        <dbReference type="HAMAP-Rule" id="MF_01872"/>
    </source>
</evidence>
<keyword evidence="4 6" id="KW-0949">S-adenosyl-L-methionine</keyword>
<comment type="subcellular location">
    <subcellularLocation>
        <location evidence="6">Cytoplasm</location>
    </subcellularLocation>
</comment>
<dbReference type="GO" id="GO:0003676">
    <property type="term" value="F:nucleic acid binding"/>
    <property type="evidence" value="ECO:0007669"/>
    <property type="project" value="InterPro"/>
</dbReference>
<organism evidence="8 9">
    <name type="scientific">Maribacter spongiicola</name>
    <dbReference type="NCBI Taxonomy" id="1206753"/>
    <lineage>
        <taxon>Bacteria</taxon>
        <taxon>Pseudomonadati</taxon>
        <taxon>Bacteroidota</taxon>
        <taxon>Flavobacteriia</taxon>
        <taxon>Flavobacteriales</taxon>
        <taxon>Flavobacteriaceae</taxon>
        <taxon>Maribacter</taxon>
    </lineage>
</organism>
<comment type="caution">
    <text evidence="8">The sequence shown here is derived from an EMBL/GenBank/DDBJ whole genome shotgun (WGS) entry which is preliminary data.</text>
</comment>
<accession>A0A4R7K789</accession>
<dbReference type="CDD" id="cd02440">
    <property type="entry name" value="AdoMet_MTases"/>
    <property type="match status" value="1"/>
</dbReference>
<dbReference type="EMBL" id="SOAY01000010">
    <property type="protein sequence ID" value="TDT46761.1"/>
    <property type="molecule type" value="Genomic_DNA"/>
</dbReference>
<evidence type="ECO:0000256" key="2">
    <source>
        <dbReference type="ARBA" id="ARBA00022603"/>
    </source>
</evidence>
<evidence type="ECO:0000256" key="5">
    <source>
        <dbReference type="ARBA" id="ARBA00022694"/>
    </source>
</evidence>
<comment type="similarity">
    <text evidence="6">Belongs to the methyltransferase superfamily. tRNA (adenine-N(6)-)-methyltransferase family.</text>
</comment>
<dbReference type="Gene3D" id="3.40.50.150">
    <property type="entry name" value="Vaccinia Virus protein VP39"/>
    <property type="match status" value="1"/>
</dbReference>